<dbReference type="EMBL" id="JAXCGZ010013310">
    <property type="protein sequence ID" value="KAK7072891.1"/>
    <property type="molecule type" value="Genomic_DNA"/>
</dbReference>
<dbReference type="InterPro" id="IPR036249">
    <property type="entry name" value="Thioredoxin-like_sf"/>
</dbReference>
<name>A0AAN8ZY25_HALRR</name>
<sequence>MARFLSFLLGASLVIPTLGEKFLRRECKYVSNDLYQFSATLLNSSKKVDFSDYKGKVVLVYNVATF</sequence>
<evidence type="ECO:0008006" key="4">
    <source>
        <dbReference type="Google" id="ProtNLM"/>
    </source>
</evidence>
<proteinExistence type="predicted"/>
<reference evidence="2 3" key="1">
    <citation type="submission" date="2023-11" db="EMBL/GenBank/DDBJ databases">
        <title>Halocaridina rubra genome assembly.</title>
        <authorList>
            <person name="Smith C."/>
        </authorList>
    </citation>
    <scope>NUCLEOTIDE SEQUENCE [LARGE SCALE GENOMIC DNA]</scope>
    <source>
        <strain evidence="2">EP-1</strain>
        <tissue evidence="2">Whole</tissue>
    </source>
</reference>
<dbReference type="Gene3D" id="3.40.30.10">
    <property type="entry name" value="Glutaredoxin"/>
    <property type="match status" value="1"/>
</dbReference>
<feature type="signal peptide" evidence="1">
    <location>
        <begin position="1"/>
        <end position="19"/>
    </location>
</feature>
<evidence type="ECO:0000256" key="1">
    <source>
        <dbReference type="SAM" id="SignalP"/>
    </source>
</evidence>
<organism evidence="2 3">
    <name type="scientific">Halocaridina rubra</name>
    <name type="common">Hawaiian red shrimp</name>
    <dbReference type="NCBI Taxonomy" id="373956"/>
    <lineage>
        <taxon>Eukaryota</taxon>
        <taxon>Metazoa</taxon>
        <taxon>Ecdysozoa</taxon>
        <taxon>Arthropoda</taxon>
        <taxon>Crustacea</taxon>
        <taxon>Multicrustacea</taxon>
        <taxon>Malacostraca</taxon>
        <taxon>Eumalacostraca</taxon>
        <taxon>Eucarida</taxon>
        <taxon>Decapoda</taxon>
        <taxon>Pleocyemata</taxon>
        <taxon>Caridea</taxon>
        <taxon>Atyoidea</taxon>
        <taxon>Atyidae</taxon>
        <taxon>Halocaridina</taxon>
    </lineage>
</organism>
<keyword evidence="1" id="KW-0732">Signal</keyword>
<feature type="chain" id="PRO_5043044397" description="Glutathione peroxidase" evidence="1">
    <location>
        <begin position="20"/>
        <end position="66"/>
    </location>
</feature>
<evidence type="ECO:0000313" key="3">
    <source>
        <dbReference type="Proteomes" id="UP001381693"/>
    </source>
</evidence>
<evidence type="ECO:0000313" key="2">
    <source>
        <dbReference type="EMBL" id="KAK7072891.1"/>
    </source>
</evidence>
<comment type="caution">
    <text evidence="2">The sequence shown here is derived from an EMBL/GenBank/DDBJ whole genome shotgun (WGS) entry which is preliminary data.</text>
</comment>
<keyword evidence="3" id="KW-1185">Reference proteome</keyword>
<dbReference type="Proteomes" id="UP001381693">
    <property type="component" value="Unassembled WGS sequence"/>
</dbReference>
<dbReference type="SUPFAM" id="SSF52833">
    <property type="entry name" value="Thioredoxin-like"/>
    <property type="match status" value="1"/>
</dbReference>
<gene>
    <name evidence="2" type="ORF">SK128_020143</name>
</gene>
<dbReference type="AlphaFoldDB" id="A0AAN8ZY25"/>
<accession>A0AAN8ZY25</accession>
<protein>
    <recommendedName>
        <fullName evidence="4">Glutathione peroxidase</fullName>
    </recommendedName>
</protein>